<name>A2EBB1_TRIV3</name>
<feature type="compositionally biased region" description="Basic and acidic residues" evidence="1">
    <location>
        <begin position="279"/>
        <end position="298"/>
    </location>
</feature>
<feature type="region of interest" description="Disordered" evidence="1">
    <location>
        <begin position="211"/>
        <end position="238"/>
    </location>
</feature>
<dbReference type="SUPFAM" id="SSF56300">
    <property type="entry name" value="Metallo-dependent phosphatases"/>
    <property type="match status" value="1"/>
</dbReference>
<dbReference type="InterPro" id="IPR050341">
    <property type="entry name" value="PP1_catalytic_subunit"/>
</dbReference>
<dbReference type="Proteomes" id="UP000001542">
    <property type="component" value="Unassembled WGS sequence"/>
</dbReference>
<dbReference type="PANTHER" id="PTHR11668">
    <property type="entry name" value="SERINE/THREONINE PROTEIN PHOSPHATASE"/>
    <property type="match status" value="1"/>
</dbReference>
<evidence type="ECO:0000256" key="1">
    <source>
        <dbReference type="SAM" id="MobiDB-lite"/>
    </source>
</evidence>
<feature type="region of interest" description="Disordered" evidence="1">
    <location>
        <begin position="279"/>
        <end position="386"/>
    </location>
</feature>
<dbReference type="SMART" id="SM00156">
    <property type="entry name" value="PP2Ac"/>
    <property type="match status" value="1"/>
</dbReference>
<dbReference type="EMBL" id="DS113345">
    <property type="protein sequence ID" value="EAY10056.1"/>
    <property type="molecule type" value="Genomic_DNA"/>
</dbReference>
<evidence type="ECO:0000259" key="2">
    <source>
        <dbReference type="SMART" id="SM00156"/>
    </source>
</evidence>
<dbReference type="GO" id="GO:0016787">
    <property type="term" value="F:hydrolase activity"/>
    <property type="evidence" value="ECO:0007669"/>
    <property type="project" value="InterPro"/>
</dbReference>
<sequence length="386" mass="44269">MSFATIIGKSAICLHGGLSPRFQLLGDIDKIRKPLINTNYFPSVSDVVWSDPSDPLSCYDMNGRGTGYFFGELATKEFLLKNNLKVLIRAHQFNSNGIKSFHNELGLTVFSATDYQCYSNRSGTIRFQENGDCYCYSFGPENDHYLPIPIILQLNDTIGFRFADNNKKHIRMLRGKEKFIFHEVKDVKSNIRLSQSPKSPKTFDGEFNLSFTVPEPKQHHHPRNSHHTIDPEVVSPRNYREKFIESKKDKKETTPSNRTYRTMDKFIVHTPVIKLPKVPKEIKEDMTEPLPQKEEKTKTIPKSSKTSKKTKKKSSKKKSTKKSKKIMPKEENISNAQTLDERISFPRRKSPKQPKISINIPSMPPLPDSPIQNYRPSSARRPIAAN</sequence>
<accession>A2EBB1</accession>
<evidence type="ECO:0000313" key="3">
    <source>
        <dbReference type="EMBL" id="EAY10056.1"/>
    </source>
</evidence>
<gene>
    <name evidence="3" type="ORF">TVAG_329430</name>
</gene>
<dbReference type="PANTHER" id="PTHR11668:SF494">
    <property type="entry name" value="PROTEIN PHOSPHATASE, PUTATIVE-RELATED"/>
    <property type="match status" value="1"/>
</dbReference>
<dbReference type="InParanoid" id="A2EBB1"/>
<reference evidence="3" key="1">
    <citation type="submission" date="2006-10" db="EMBL/GenBank/DDBJ databases">
        <authorList>
            <person name="Amadeo P."/>
            <person name="Zhao Q."/>
            <person name="Wortman J."/>
            <person name="Fraser-Liggett C."/>
            <person name="Carlton J."/>
        </authorList>
    </citation>
    <scope>NUCLEOTIDE SEQUENCE</scope>
    <source>
        <strain evidence="3">G3</strain>
    </source>
</reference>
<dbReference type="InterPro" id="IPR006186">
    <property type="entry name" value="Ser/Thr-sp_prot-phosphatase"/>
</dbReference>
<dbReference type="VEuPathDB" id="TrichDB:TVAG_329430"/>
<evidence type="ECO:0000313" key="4">
    <source>
        <dbReference type="Proteomes" id="UP000001542"/>
    </source>
</evidence>
<reference evidence="3" key="2">
    <citation type="journal article" date="2007" name="Science">
        <title>Draft genome sequence of the sexually transmitted pathogen Trichomonas vaginalis.</title>
        <authorList>
            <person name="Carlton J.M."/>
            <person name="Hirt R.P."/>
            <person name="Silva J.C."/>
            <person name="Delcher A.L."/>
            <person name="Schatz M."/>
            <person name="Zhao Q."/>
            <person name="Wortman J.R."/>
            <person name="Bidwell S.L."/>
            <person name="Alsmark U.C.M."/>
            <person name="Besteiro S."/>
            <person name="Sicheritz-Ponten T."/>
            <person name="Noel C.J."/>
            <person name="Dacks J.B."/>
            <person name="Foster P.G."/>
            <person name="Simillion C."/>
            <person name="Van de Peer Y."/>
            <person name="Miranda-Saavedra D."/>
            <person name="Barton G.J."/>
            <person name="Westrop G.D."/>
            <person name="Mueller S."/>
            <person name="Dessi D."/>
            <person name="Fiori P.L."/>
            <person name="Ren Q."/>
            <person name="Paulsen I."/>
            <person name="Zhang H."/>
            <person name="Bastida-Corcuera F.D."/>
            <person name="Simoes-Barbosa A."/>
            <person name="Brown M.T."/>
            <person name="Hayes R.D."/>
            <person name="Mukherjee M."/>
            <person name="Okumura C.Y."/>
            <person name="Schneider R."/>
            <person name="Smith A.J."/>
            <person name="Vanacova S."/>
            <person name="Villalvazo M."/>
            <person name="Haas B.J."/>
            <person name="Pertea M."/>
            <person name="Feldblyum T.V."/>
            <person name="Utterback T.R."/>
            <person name="Shu C.L."/>
            <person name="Osoegawa K."/>
            <person name="de Jong P.J."/>
            <person name="Hrdy I."/>
            <person name="Horvathova L."/>
            <person name="Zubacova Z."/>
            <person name="Dolezal P."/>
            <person name="Malik S.B."/>
            <person name="Logsdon J.M. Jr."/>
            <person name="Henze K."/>
            <person name="Gupta A."/>
            <person name="Wang C.C."/>
            <person name="Dunne R.L."/>
            <person name="Upcroft J.A."/>
            <person name="Upcroft P."/>
            <person name="White O."/>
            <person name="Salzberg S.L."/>
            <person name="Tang P."/>
            <person name="Chiu C.-H."/>
            <person name="Lee Y.-S."/>
            <person name="Embley T.M."/>
            <person name="Coombs G.H."/>
            <person name="Mottram J.C."/>
            <person name="Tachezy J."/>
            <person name="Fraser-Liggett C.M."/>
            <person name="Johnson P.J."/>
        </authorList>
    </citation>
    <scope>NUCLEOTIDE SEQUENCE [LARGE SCALE GENOMIC DNA]</scope>
    <source>
        <strain evidence="3">G3</strain>
    </source>
</reference>
<dbReference type="STRING" id="5722.A2EBB1"/>
<dbReference type="Gene3D" id="3.60.21.10">
    <property type="match status" value="1"/>
</dbReference>
<dbReference type="VEuPathDB" id="TrichDB:TVAGG3_0309590"/>
<dbReference type="eggNOG" id="KOG0373">
    <property type="taxonomic scope" value="Eukaryota"/>
</dbReference>
<dbReference type="InterPro" id="IPR004843">
    <property type="entry name" value="Calcineurin-like_PHP"/>
</dbReference>
<dbReference type="AlphaFoldDB" id="A2EBB1"/>
<protein>
    <recommendedName>
        <fullName evidence="2">Serine/threonine specific protein phosphatases domain-containing protein</fullName>
    </recommendedName>
</protein>
<dbReference type="KEGG" id="tva:4767987"/>
<organism evidence="3 4">
    <name type="scientific">Trichomonas vaginalis (strain ATCC PRA-98 / G3)</name>
    <dbReference type="NCBI Taxonomy" id="412133"/>
    <lineage>
        <taxon>Eukaryota</taxon>
        <taxon>Metamonada</taxon>
        <taxon>Parabasalia</taxon>
        <taxon>Trichomonadida</taxon>
        <taxon>Trichomonadidae</taxon>
        <taxon>Trichomonas</taxon>
    </lineage>
</organism>
<dbReference type="CDD" id="cd00144">
    <property type="entry name" value="MPP_PPP_family"/>
    <property type="match status" value="1"/>
</dbReference>
<dbReference type="Pfam" id="PF00149">
    <property type="entry name" value="Metallophos"/>
    <property type="match status" value="1"/>
</dbReference>
<dbReference type="InterPro" id="IPR029052">
    <property type="entry name" value="Metallo-depent_PP-like"/>
</dbReference>
<feature type="domain" description="Serine/threonine specific protein phosphatases" evidence="2">
    <location>
        <begin position="1"/>
        <end position="142"/>
    </location>
</feature>
<feature type="compositionally biased region" description="Basic residues" evidence="1">
    <location>
        <begin position="305"/>
        <end position="326"/>
    </location>
</feature>
<dbReference type="SMR" id="A2EBB1"/>
<proteinExistence type="predicted"/>
<keyword evidence="4" id="KW-1185">Reference proteome</keyword>